<feature type="region of interest" description="Disordered" evidence="1">
    <location>
        <begin position="70"/>
        <end position="89"/>
    </location>
</feature>
<dbReference type="Proteomes" id="UP000004169">
    <property type="component" value="Unassembled WGS sequence"/>
</dbReference>
<dbReference type="AlphaFoldDB" id="H8FSU5"/>
<dbReference type="EMBL" id="CAHP01000020">
    <property type="protein sequence ID" value="CCG41433.1"/>
    <property type="molecule type" value="Genomic_DNA"/>
</dbReference>
<feature type="region of interest" description="Disordered" evidence="1">
    <location>
        <begin position="35"/>
        <end position="62"/>
    </location>
</feature>
<accession>H8FSU5</accession>
<gene>
    <name evidence="2" type="ORF">PHAMO_270274</name>
</gene>
<reference evidence="2 3" key="1">
    <citation type="journal article" date="2012" name="J. Bacteriol.">
        <title>Draft Genome Sequence of the Purple Photosynthetic Bacterium Phaeospirillum molischianum DSM120, a Particularly Versatile Bacterium.</title>
        <authorList>
            <person name="Duquesne K."/>
            <person name="Prima V."/>
            <person name="Ji B."/>
            <person name="Rouy Z."/>
            <person name="Medigue C."/>
            <person name="Talla E."/>
            <person name="Sturgis J.N."/>
        </authorList>
    </citation>
    <scope>NUCLEOTIDE SEQUENCE [LARGE SCALE GENOMIC DNA]</scope>
    <source>
        <strain evidence="3">DSM120</strain>
    </source>
</reference>
<name>H8FSU5_MAGML</name>
<evidence type="ECO:0000256" key="1">
    <source>
        <dbReference type="SAM" id="MobiDB-lite"/>
    </source>
</evidence>
<feature type="compositionally biased region" description="Basic residues" evidence="1">
    <location>
        <begin position="80"/>
        <end position="89"/>
    </location>
</feature>
<evidence type="ECO:0000313" key="2">
    <source>
        <dbReference type="EMBL" id="CCG41433.1"/>
    </source>
</evidence>
<keyword evidence="3" id="KW-1185">Reference proteome</keyword>
<sequence>MKAIRVFNNKFLFYWITDLTHHALRRISAIATSAGLSRSPSHLQLEKTMKPQSQTAPAEPPSRLWTIMSIANHTQDRRPRPVARKTALR</sequence>
<evidence type="ECO:0000313" key="3">
    <source>
        <dbReference type="Proteomes" id="UP000004169"/>
    </source>
</evidence>
<protein>
    <submittedName>
        <fullName evidence="2">Uncharacterized protein</fullName>
    </submittedName>
</protein>
<comment type="caution">
    <text evidence="2">The sequence shown here is derived from an EMBL/GenBank/DDBJ whole genome shotgun (WGS) entry which is preliminary data.</text>
</comment>
<organism evidence="2 3">
    <name type="scientific">Magnetospirillum molischianum DSM 120</name>
    <dbReference type="NCBI Taxonomy" id="1150626"/>
    <lineage>
        <taxon>Bacteria</taxon>
        <taxon>Pseudomonadati</taxon>
        <taxon>Pseudomonadota</taxon>
        <taxon>Alphaproteobacteria</taxon>
        <taxon>Rhodospirillales</taxon>
        <taxon>Rhodospirillaceae</taxon>
        <taxon>Magnetospirillum</taxon>
    </lineage>
</organism>
<proteinExistence type="predicted"/>